<dbReference type="EMBL" id="JALLPJ020001412">
    <property type="protein sequence ID" value="KAL3764848.1"/>
    <property type="molecule type" value="Genomic_DNA"/>
</dbReference>
<reference evidence="7 8" key="1">
    <citation type="submission" date="2024-10" db="EMBL/GenBank/DDBJ databases">
        <title>Updated reference genomes for cyclostephanoid diatoms.</title>
        <authorList>
            <person name="Roberts W.R."/>
            <person name="Alverson A.J."/>
        </authorList>
    </citation>
    <scope>NUCLEOTIDE SEQUENCE [LARGE SCALE GENOMIC DNA]</scope>
    <source>
        <strain evidence="7 8">AJA010-31</strain>
    </source>
</reference>
<dbReference type="PANTHER" id="PTHR21451:SF19">
    <property type="entry name" value="ACTIVATED IN BLOCKED UNFOLDED PROTEIN RESPONSE"/>
    <property type="match status" value="1"/>
</dbReference>
<evidence type="ECO:0000256" key="1">
    <source>
        <dbReference type="ARBA" id="ARBA00012190"/>
    </source>
</evidence>
<evidence type="ECO:0000256" key="5">
    <source>
        <dbReference type="ARBA" id="ARBA00047770"/>
    </source>
</evidence>
<evidence type="ECO:0000313" key="7">
    <source>
        <dbReference type="EMBL" id="KAL3764848.1"/>
    </source>
</evidence>
<dbReference type="AlphaFoldDB" id="A0ABD3MM56"/>
<organism evidence="7 8">
    <name type="scientific">Cyclotella atomus</name>
    <dbReference type="NCBI Taxonomy" id="382360"/>
    <lineage>
        <taxon>Eukaryota</taxon>
        <taxon>Sar</taxon>
        <taxon>Stramenopiles</taxon>
        <taxon>Ochrophyta</taxon>
        <taxon>Bacillariophyta</taxon>
        <taxon>Coscinodiscophyceae</taxon>
        <taxon>Thalassiosirophycidae</taxon>
        <taxon>Stephanodiscales</taxon>
        <taxon>Stephanodiscaceae</taxon>
        <taxon>Cyclotella</taxon>
    </lineage>
</organism>
<dbReference type="GO" id="GO:0140956">
    <property type="term" value="F:histone H3K79 trimethyltransferase activity"/>
    <property type="evidence" value="ECO:0007669"/>
    <property type="project" value="UniProtKB-EC"/>
</dbReference>
<dbReference type="EC" id="2.1.1.360" evidence="1"/>
<name>A0ABD3MM56_9STRA</name>
<evidence type="ECO:0000313" key="8">
    <source>
        <dbReference type="Proteomes" id="UP001530400"/>
    </source>
</evidence>
<dbReference type="SUPFAM" id="SSF53335">
    <property type="entry name" value="S-adenosyl-L-methionine-dependent methyltransferases"/>
    <property type="match status" value="1"/>
</dbReference>
<evidence type="ECO:0000259" key="6">
    <source>
        <dbReference type="Pfam" id="PF08123"/>
    </source>
</evidence>
<evidence type="ECO:0000256" key="3">
    <source>
        <dbReference type="ARBA" id="ARBA00022853"/>
    </source>
</evidence>
<dbReference type="InterPro" id="IPR029063">
    <property type="entry name" value="SAM-dependent_MTases_sf"/>
</dbReference>
<feature type="domain" description="DOT1" evidence="6">
    <location>
        <begin position="96"/>
        <end position="254"/>
    </location>
</feature>
<dbReference type="Gene3D" id="3.40.50.150">
    <property type="entry name" value="Vaccinia Virus protein VP39"/>
    <property type="match status" value="1"/>
</dbReference>
<comment type="caution">
    <text evidence="7">The sequence shown here is derived from an EMBL/GenBank/DDBJ whole genome shotgun (WGS) entry which is preliminary data.</text>
</comment>
<keyword evidence="8" id="KW-1185">Reference proteome</keyword>
<comment type="catalytic activity">
    <reaction evidence="5">
        <text>L-lysyl(79)-[histone H3] + 3 S-adenosyl-L-methionine = N(6),N(6),N(6)-trimethyl-L-lysyl(79)-[histone H3] + 3 S-adenosyl-L-homocysteine + 3 H(+)</text>
        <dbReference type="Rhea" id="RHEA:60328"/>
        <dbReference type="Rhea" id="RHEA-COMP:15549"/>
        <dbReference type="Rhea" id="RHEA-COMP:15552"/>
        <dbReference type="ChEBI" id="CHEBI:15378"/>
        <dbReference type="ChEBI" id="CHEBI:29969"/>
        <dbReference type="ChEBI" id="CHEBI:57856"/>
        <dbReference type="ChEBI" id="CHEBI:59789"/>
        <dbReference type="ChEBI" id="CHEBI:61961"/>
        <dbReference type="EC" id="2.1.1.360"/>
    </reaction>
</comment>
<dbReference type="Pfam" id="PF08123">
    <property type="entry name" value="DOT1"/>
    <property type="match status" value="1"/>
</dbReference>
<evidence type="ECO:0000256" key="2">
    <source>
        <dbReference type="ARBA" id="ARBA00020987"/>
    </source>
</evidence>
<dbReference type="InterPro" id="IPR025789">
    <property type="entry name" value="DOT1_dom"/>
</dbReference>
<proteinExistence type="predicted"/>
<protein>
    <recommendedName>
        <fullName evidence="2">Histone-lysine N-methyltransferase, H3 lysine-79 specific</fullName>
        <ecNumber evidence="1">2.1.1.360</ecNumber>
    </recommendedName>
    <alternativeName>
        <fullName evidence="4">Histone H3-K79 methyltransferase</fullName>
    </alternativeName>
</protein>
<accession>A0ABD3MM56</accession>
<dbReference type="PANTHER" id="PTHR21451">
    <property type="entry name" value="HISTONE H3 METHYLTRANSFERASE"/>
    <property type="match status" value="1"/>
</dbReference>
<dbReference type="Proteomes" id="UP001530400">
    <property type="component" value="Unassembled WGS sequence"/>
</dbReference>
<evidence type="ECO:0000256" key="4">
    <source>
        <dbReference type="ARBA" id="ARBA00029821"/>
    </source>
</evidence>
<keyword evidence="3" id="KW-0156">Chromatin regulator</keyword>
<sequence length="295" mass="32382">MNIAIRIAAAILSVPPDVLAPMVPPMAPPPRNELESQLRDEIDSALSGSCSSAVTDSAPLFLLSESETNFVNCNSGLPGTDGDLFKKDDELGKPGTYGEITLLGARQLFYHMGLHNNNHEAQNNYQFFDLGSGGGRLVIQSHLELPSVTRSVGIELSPTRHNIAMRRLNELKSNDDLKRIRHLARKSWALDYNHAAAIDLYEGDLFDLDISKATHIYLSSLCFTETMLERIVDKMEAEGSALKIVASLRLLPLGSNQGGRVVALGDKPWQEFVQMTWNRGGDGCPVFFYAVKPTA</sequence>
<gene>
    <name evidence="7" type="ORF">ACHAWO_006032</name>
</gene>
<dbReference type="InterPro" id="IPR030445">
    <property type="entry name" value="H3-K79_meTrfase"/>
</dbReference>